<keyword evidence="1" id="KW-0472">Membrane</keyword>
<dbReference type="EMBL" id="GGEC01055317">
    <property type="protein sequence ID" value="MBX35801.1"/>
    <property type="molecule type" value="Transcribed_RNA"/>
</dbReference>
<organism evidence="2">
    <name type="scientific">Rhizophora mucronata</name>
    <name type="common">Asiatic mangrove</name>
    <dbReference type="NCBI Taxonomy" id="61149"/>
    <lineage>
        <taxon>Eukaryota</taxon>
        <taxon>Viridiplantae</taxon>
        <taxon>Streptophyta</taxon>
        <taxon>Embryophyta</taxon>
        <taxon>Tracheophyta</taxon>
        <taxon>Spermatophyta</taxon>
        <taxon>Magnoliopsida</taxon>
        <taxon>eudicotyledons</taxon>
        <taxon>Gunneridae</taxon>
        <taxon>Pentapetalae</taxon>
        <taxon>rosids</taxon>
        <taxon>fabids</taxon>
        <taxon>Malpighiales</taxon>
        <taxon>Rhizophoraceae</taxon>
        <taxon>Rhizophora</taxon>
    </lineage>
</organism>
<keyword evidence="1" id="KW-1133">Transmembrane helix</keyword>
<name>A0A2P2N015_RHIMU</name>
<feature type="transmembrane region" description="Helical" evidence="1">
    <location>
        <begin position="27"/>
        <end position="44"/>
    </location>
</feature>
<keyword evidence="1" id="KW-0812">Transmembrane</keyword>
<accession>A0A2P2N015</accession>
<evidence type="ECO:0000313" key="2">
    <source>
        <dbReference type="EMBL" id="MBX35801.1"/>
    </source>
</evidence>
<evidence type="ECO:0000256" key="1">
    <source>
        <dbReference type="SAM" id="Phobius"/>
    </source>
</evidence>
<protein>
    <submittedName>
        <fullName evidence="2">Uncharacterized protein</fullName>
    </submittedName>
</protein>
<sequence>MLMHKCFAIEPIDTFPYLKSQHFSNSFFLHGCLFVTIWLLYLYCTNRVLNVCGQKLNDSDLHIFLPIPS</sequence>
<dbReference type="AlphaFoldDB" id="A0A2P2N015"/>
<reference evidence="2" key="1">
    <citation type="submission" date="2018-02" db="EMBL/GenBank/DDBJ databases">
        <title>Rhizophora mucronata_Transcriptome.</title>
        <authorList>
            <person name="Meera S.P."/>
            <person name="Sreeshan A."/>
            <person name="Augustine A."/>
        </authorList>
    </citation>
    <scope>NUCLEOTIDE SEQUENCE</scope>
    <source>
        <tissue evidence="2">Leaf</tissue>
    </source>
</reference>
<proteinExistence type="predicted"/>